<dbReference type="KEGG" id="ami:Amir_3125"/>
<proteinExistence type="predicted"/>
<evidence type="ECO:0000313" key="3">
    <source>
        <dbReference type="EMBL" id="ACU37038.1"/>
    </source>
</evidence>
<protein>
    <submittedName>
        <fullName evidence="3">Uncharacterized protein</fullName>
    </submittedName>
</protein>
<keyword evidence="2" id="KW-0274">FAD</keyword>
<dbReference type="Proteomes" id="UP000002213">
    <property type="component" value="Chromosome"/>
</dbReference>
<dbReference type="HOGENOM" id="CLU_2393260_0_0_11"/>
<keyword evidence="4" id="KW-1185">Reference proteome</keyword>
<dbReference type="InterPro" id="IPR016170">
    <property type="entry name" value="Cytok_DH_C_sf"/>
</dbReference>
<dbReference type="GO" id="GO:0050660">
    <property type="term" value="F:flavin adenine dinucleotide binding"/>
    <property type="evidence" value="ECO:0007669"/>
    <property type="project" value="InterPro"/>
</dbReference>
<dbReference type="EMBL" id="CP001630">
    <property type="protein sequence ID" value="ACU37038.1"/>
    <property type="molecule type" value="Genomic_DNA"/>
</dbReference>
<dbReference type="STRING" id="446462.Amir_3125"/>
<name>C6W817_ACTMD</name>
<organism evidence="3 4">
    <name type="scientific">Actinosynnema mirum (strain ATCC 29888 / DSM 43827 / JCM 3225 / NBRC 14064 / NCIMB 13271 / NRRL B-12336 / IMRU 3971 / 101)</name>
    <dbReference type="NCBI Taxonomy" id="446462"/>
    <lineage>
        <taxon>Bacteria</taxon>
        <taxon>Bacillati</taxon>
        <taxon>Actinomycetota</taxon>
        <taxon>Actinomycetes</taxon>
        <taxon>Pseudonocardiales</taxon>
        <taxon>Pseudonocardiaceae</taxon>
        <taxon>Actinosynnema</taxon>
    </lineage>
</organism>
<sequence>MAPAVTLLRALGSWQQPHPWVNLLLPDEATEQLVIDNVTRLAMPDSPLVFLCAVLCTATESTALGTTVKTSHLRAAARAAGGTVYLEDRKPLP</sequence>
<accession>C6W817</accession>
<dbReference type="Gene3D" id="3.40.462.10">
    <property type="entry name" value="FAD-linked oxidases, C-terminal domain"/>
    <property type="match status" value="1"/>
</dbReference>
<evidence type="ECO:0000256" key="2">
    <source>
        <dbReference type="ARBA" id="ARBA00022827"/>
    </source>
</evidence>
<keyword evidence="1" id="KW-0285">Flavoprotein</keyword>
<dbReference type="SUPFAM" id="SSF55103">
    <property type="entry name" value="FAD-linked oxidases, C-terminal domain"/>
    <property type="match status" value="1"/>
</dbReference>
<dbReference type="InterPro" id="IPR016164">
    <property type="entry name" value="FAD-linked_Oxase-like_C"/>
</dbReference>
<evidence type="ECO:0000256" key="1">
    <source>
        <dbReference type="ARBA" id="ARBA00022630"/>
    </source>
</evidence>
<dbReference type="GO" id="GO:0003824">
    <property type="term" value="F:catalytic activity"/>
    <property type="evidence" value="ECO:0007669"/>
    <property type="project" value="InterPro"/>
</dbReference>
<gene>
    <name evidence="3" type="ordered locus">Amir_3125</name>
</gene>
<dbReference type="AlphaFoldDB" id="C6W817"/>
<reference evidence="3 4" key="1">
    <citation type="journal article" date="2009" name="Stand. Genomic Sci.">
        <title>Complete genome sequence of Actinosynnema mirum type strain (101).</title>
        <authorList>
            <person name="Land M."/>
            <person name="Lapidus A."/>
            <person name="Mayilraj S."/>
            <person name="Chen F."/>
            <person name="Copeland A."/>
            <person name="Del Rio T.G."/>
            <person name="Nolan M."/>
            <person name="Lucas S."/>
            <person name="Tice H."/>
            <person name="Cheng J.F."/>
            <person name="Chertkov O."/>
            <person name="Bruce D."/>
            <person name="Goodwin L."/>
            <person name="Pitluck S."/>
            <person name="Rohde M."/>
            <person name="Goker M."/>
            <person name="Pati A."/>
            <person name="Ivanova N."/>
            <person name="Mavromatis K."/>
            <person name="Chen A."/>
            <person name="Palaniappan K."/>
            <person name="Hauser L."/>
            <person name="Chang Y.J."/>
            <person name="Jeffries C.C."/>
            <person name="Brettin T."/>
            <person name="Detter J.C."/>
            <person name="Han C."/>
            <person name="Chain P."/>
            <person name="Tindall B.J."/>
            <person name="Bristow J."/>
            <person name="Eisen J.A."/>
            <person name="Markowitz V."/>
            <person name="Hugenholtz P."/>
            <person name="Kyrpides N.C."/>
            <person name="Klenk H.P."/>
        </authorList>
    </citation>
    <scope>NUCLEOTIDE SEQUENCE [LARGE SCALE GENOMIC DNA]</scope>
    <source>
        <strain evidence="4">ATCC 29888 / DSM 43827 / JCM 3225 / NBRC 14064 / NCIMB 13271 / NRRL B-12336 / IMRU 3971 / 101</strain>
    </source>
</reference>
<evidence type="ECO:0000313" key="4">
    <source>
        <dbReference type="Proteomes" id="UP000002213"/>
    </source>
</evidence>